<evidence type="ECO:0000256" key="2">
    <source>
        <dbReference type="ARBA" id="ARBA00022723"/>
    </source>
</evidence>
<protein>
    <recommendedName>
        <fullName evidence="4">Metallothionein-like protein</fullName>
    </recommendedName>
</protein>
<keyword evidence="2 4" id="KW-0479">Metal-binding</keyword>
<keyword evidence="6" id="KW-1185">Reference proteome</keyword>
<evidence type="ECO:0000256" key="3">
    <source>
        <dbReference type="ARBA" id="ARBA00022851"/>
    </source>
</evidence>
<accession>A0A833V5L8</accession>
<dbReference type="EMBL" id="SWLB01000020">
    <property type="protein sequence ID" value="KAF3325152.1"/>
    <property type="molecule type" value="Genomic_DNA"/>
</dbReference>
<comment type="function">
    <text evidence="4">Metallothioneins have a high content of cysteine residues that bind various heavy metals.</text>
</comment>
<evidence type="ECO:0000256" key="4">
    <source>
        <dbReference type="RuleBase" id="RU369052"/>
    </source>
</evidence>
<name>A0A833V5L8_9POAL</name>
<proteinExistence type="inferred from homology"/>
<dbReference type="InterPro" id="IPR000347">
    <property type="entry name" value="Metalthion_15p"/>
</dbReference>
<comment type="caution">
    <text evidence="5">The sequence shown here is derived from an EMBL/GenBank/DDBJ whole genome shotgun (WGS) entry which is preliminary data.</text>
</comment>
<dbReference type="Pfam" id="PF01439">
    <property type="entry name" value="Metallothio_2"/>
    <property type="match status" value="1"/>
</dbReference>
<sequence length="77" mass="7861">MEAALVEAAAPAAPAAAAGLKRYPDLDEKITTTKTMIIGFAPAKSEFGGFEMAAEEAAENDCKCGSNCSCSSCGCHK</sequence>
<dbReference type="Proteomes" id="UP000623129">
    <property type="component" value="Unassembled WGS sequence"/>
</dbReference>
<dbReference type="GO" id="GO:0046872">
    <property type="term" value="F:metal ion binding"/>
    <property type="evidence" value="ECO:0007669"/>
    <property type="project" value="UniProtKB-UniRule"/>
</dbReference>
<dbReference type="AlphaFoldDB" id="A0A833V5L8"/>
<evidence type="ECO:0000256" key="1">
    <source>
        <dbReference type="ARBA" id="ARBA00005802"/>
    </source>
</evidence>
<keyword evidence="3 4" id="KW-0480">Metal-thiolate cluster</keyword>
<organism evidence="5 6">
    <name type="scientific">Carex littledalei</name>
    <dbReference type="NCBI Taxonomy" id="544730"/>
    <lineage>
        <taxon>Eukaryota</taxon>
        <taxon>Viridiplantae</taxon>
        <taxon>Streptophyta</taxon>
        <taxon>Embryophyta</taxon>
        <taxon>Tracheophyta</taxon>
        <taxon>Spermatophyta</taxon>
        <taxon>Magnoliopsida</taxon>
        <taxon>Liliopsida</taxon>
        <taxon>Poales</taxon>
        <taxon>Cyperaceae</taxon>
        <taxon>Cyperoideae</taxon>
        <taxon>Cariceae</taxon>
        <taxon>Carex</taxon>
        <taxon>Carex subgen. Euthyceras</taxon>
    </lineage>
</organism>
<reference evidence="5" key="1">
    <citation type="submission" date="2020-01" db="EMBL/GenBank/DDBJ databases">
        <title>Genome sequence of Kobresia littledalei, the first chromosome-level genome in the family Cyperaceae.</title>
        <authorList>
            <person name="Qu G."/>
        </authorList>
    </citation>
    <scope>NUCLEOTIDE SEQUENCE</scope>
    <source>
        <strain evidence="5">C.B.Clarke</strain>
        <tissue evidence="5">Leaf</tissue>
    </source>
</reference>
<dbReference type="PANTHER" id="PTHR33543">
    <property type="entry name" value="METALLOTHIONEIN-LIKE PROTEIN 2A"/>
    <property type="match status" value="1"/>
</dbReference>
<gene>
    <name evidence="5" type="ORF">FCM35_KLT10223</name>
</gene>
<evidence type="ECO:0000313" key="6">
    <source>
        <dbReference type="Proteomes" id="UP000623129"/>
    </source>
</evidence>
<evidence type="ECO:0000313" key="5">
    <source>
        <dbReference type="EMBL" id="KAF3325152.1"/>
    </source>
</evidence>
<dbReference type="PANTHER" id="PTHR33543:SF33">
    <property type="entry name" value="METALLOTHIONEIN-LIKE PROTEIN 2B"/>
    <property type="match status" value="1"/>
</dbReference>
<comment type="similarity">
    <text evidence="1 4">Belongs to the metallothionein superfamily. Type 15 family.</text>
</comment>